<evidence type="ECO:0000256" key="1">
    <source>
        <dbReference type="ARBA" id="ARBA00004459"/>
    </source>
</evidence>
<dbReference type="KEGG" id="tcm:HL41_03890"/>
<evidence type="ECO:0000313" key="6">
    <source>
        <dbReference type="EMBL" id="AIH03985.1"/>
    </source>
</evidence>
<keyword evidence="5" id="KW-0449">Lipoprotein</keyword>
<keyword evidence="2" id="KW-0732">Signal</keyword>
<dbReference type="STRING" id="289377.HL41_03890"/>
<protein>
    <submittedName>
        <fullName evidence="6">Uncharacterized protein</fullName>
    </submittedName>
</protein>
<sequence>MSILKSKVTKKVATFATIGALSLQLFGCATLPEAIEYRELYTNYKMTDTIFLDVTKRAKYKNIFVDVRNTSQLQEIDTSLYKNAIEQKLQAKGYNVVQDPSIADYILQVNVVYFDYYRKTAAKDGGFDRGRSRWIGRWYCRWKRR</sequence>
<evidence type="ECO:0000256" key="5">
    <source>
        <dbReference type="ARBA" id="ARBA00023288"/>
    </source>
</evidence>
<accession>A0A075WSI8</accession>
<evidence type="ECO:0000313" key="7">
    <source>
        <dbReference type="Proteomes" id="UP000028481"/>
    </source>
</evidence>
<evidence type="ECO:0000256" key="2">
    <source>
        <dbReference type="ARBA" id="ARBA00022729"/>
    </source>
</evidence>
<dbReference type="Proteomes" id="UP000028481">
    <property type="component" value="Chromosome"/>
</dbReference>
<gene>
    <name evidence="6" type="ORF">HL41_03890</name>
</gene>
<dbReference type="Pfam" id="PF05818">
    <property type="entry name" value="TraT"/>
    <property type="match status" value="1"/>
</dbReference>
<dbReference type="eggNOG" id="ENOG5030VKP">
    <property type="taxonomic scope" value="Bacteria"/>
</dbReference>
<evidence type="ECO:0000256" key="4">
    <source>
        <dbReference type="ARBA" id="ARBA00023139"/>
    </source>
</evidence>
<dbReference type="AlphaFoldDB" id="A0A075WSI8"/>
<dbReference type="HOGENOM" id="CLU_1785985_0_0_0"/>
<keyword evidence="4" id="KW-0564">Palmitate</keyword>
<name>A0A075WSI8_9BACT</name>
<dbReference type="PaxDb" id="289377-HL41_03890"/>
<dbReference type="GO" id="GO:0009279">
    <property type="term" value="C:cell outer membrane"/>
    <property type="evidence" value="ECO:0007669"/>
    <property type="project" value="UniProtKB-SubCell"/>
</dbReference>
<dbReference type="InterPro" id="IPR008874">
    <property type="entry name" value="TraT_complement-R"/>
</dbReference>
<keyword evidence="3" id="KW-0472">Membrane</keyword>
<reference evidence="6 7" key="1">
    <citation type="journal article" date="2015" name="Genome Announc.">
        <title>Genome Sequence of a Sulfate-Reducing Thermophilic Bacterium, Thermodesulfobacterium commune DSM 2178T (Phylum Thermodesulfobacteria).</title>
        <authorList>
            <person name="Bhatnagar S."/>
            <person name="Badger J.H."/>
            <person name="Madupu R."/>
            <person name="Khouri H.M."/>
            <person name="O'Connor E.M."/>
            <person name="Robb F.T."/>
            <person name="Ward N.L."/>
            <person name="Eisen J.A."/>
        </authorList>
    </citation>
    <scope>NUCLEOTIDE SEQUENCE [LARGE SCALE GENOMIC DNA]</scope>
    <source>
        <strain evidence="6 7">DSM 2178</strain>
    </source>
</reference>
<comment type="subcellular location">
    <subcellularLocation>
        <location evidence="1">Cell outer membrane</location>
        <topology evidence="1">Lipid-anchor</topology>
    </subcellularLocation>
</comment>
<dbReference type="Gene3D" id="3.30.160.670">
    <property type="match status" value="1"/>
</dbReference>
<proteinExistence type="predicted"/>
<keyword evidence="7" id="KW-1185">Reference proteome</keyword>
<evidence type="ECO:0000256" key="3">
    <source>
        <dbReference type="ARBA" id="ARBA00023136"/>
    </source>
</evidence>
<dbReference type="EMBL" id="CP008796">
    <property type="protein sequence ID" value="AIH03985.1"/>
    <property type="molecule type" value="Genomic_DNA"/>
</dbReference>
<organism evidence="6 7">
    <name type="scientific">Thermodesulfobacterium commune DSM 2178</name>
    <dbReference type="NCBI Taxonomy" id="289377"/>
    <lineage>
        <taxon>Bacteria</taxon>
        <taxon>Pseudomonadati</taxon>
        <taxon>Thermodesulfobacteriota</taxon>
        <taxon>Thermodesulfobacteria</taxon>
        <taxon>Thermodesulfobacteriales</taxon>
        <taxon>Thermodesulfobacteriaceae</taxon>
        <taxon>Thermodesulfobacterium</taxon>
    </lineage>
</organism>
<dbReference type="RefSeq" id="WP_051754481.1">
    <property type="nucleotide sequence ID" value="NZ_CP008796.1"/>
</dbReference>
<dbReference type="OrthoDB" id="9791439at2"/>